<dbReference type="AlphaFoldDB" id="A0A4D6LNM4"/>
<evidence type="ECO:0000313" key="2">
    <source>
        <dbReference type="Proteomes" id="UP000501690"/>
    </source>
</evidence>
<dbReference type="EMBL" id="CP039348">
    <property type="protein sequence ID" value="QCD89806.1"/>
    <property type="molecule type" value="Genomic_DNA"/>
</dbReference>
<dbReference type="Proteomes" id="UP000501690">
    <property type="component" value="Linkage Group LG4"/>
</dbReference>
<sequence>MLTRGSADSLSRIRVFSDAMEMEMPMTADGAAAAAFRRAVAAKLAVVADSDVVVRGTSFAEAWWSCGSACIIGSGATTSYELCLTTACLNPLVKLVQIGSGTAGADNYFRQQPFGAVAFGSLVHVTTTLPNFKRCINFFFFRGAGQCVVAAN</sequence>
<keyword evidence="2" id="KW-1185">Reference proteome</keyword>
<organism evidence="1 2">
    <name type="scientific">Vigna unguiculata</name>
    <name type="common">Cowpea</name>
    <dbReference type="NCBI Taxonomy" id="3917"/>
    <lineage>
        <taxon>Eukaryota</taxon>
        <taxon>Viridiplantae</taxon>
        <taxon>Streptophyta</taxon>
        <taxon>Embryophyta</taxon>
        <taxon>Tracheophyta</taxon>
        <taxon>Spermatophyta</taxon>
        <taxon>Magnoliopsida</taxon>
        <taxon>eudicotyledons</taxon>
        <taxon>Gunneridae</taxon>
        <taxon>Pentapetalae</taxon>
        <taxon>rosids</taxon>
        <taxon>fabids</taxon>
        <taxon>Fabales</taxon>
        <taxon>Fabaceae</taxon>
        <taxon>Papilionoideae</taxon>
        <taxon>50 kb inversion clade</taxon>
        <taxon>NPAAA clade</taxon>
        <taxon>indigoferoid/millettioid clade</taxon>
        <taxon>Phaseoleae</taxon>
        <taxon>Vigna</taxon>
    </lineage>
</organism>
<accession>A0A4D6LNM4</accession>
<proteinExistence type="predicted"/>
<reference evidence="1 2" key="1">
    <citation type="submission" date="2019-04" db="EMBL/GenBank/DDBJ databases">
        <title>An improved genome assembly and genetic linkage map for asparagus bean, Vigna unguiculata ssp. sesquipedialis.</title>
        <authorList>
            <person name="Xia Q."/>
            <person name="Zhang R."/>
            <person name="Dong Y."/>
        </authorList>
    </citation>
    <scope>NUCLEOTIDE SEQUENCE [LARGE SCALE GENOMIC DNA]</scope>
    <source>
        <tissue evidence="1">Leaf</tissue>
    </source>
</reference>
<gene>
    <name evidence="1" type="ORF">DEO72_LG4g756</name>
</gene>
<protein>
    <submittedName>
        <fullName evidence="1">Uncharacterized protein</fullName>
    </submittedName>
</protein>
<name>A0A4D6LNM4_VIGUN</name>
<evidence type="ECO:0000313" key="1">
    <source>
        <dbReference type="EMBL" id="QCD89806.1"/>
    </source>
</evidence>